<protein>
    <submittedName>
        <fullName evidence="1">Uncharacterized protein</fullName>
    </submittedName>
</protein>
<evidence type="ECO:0000313" key="2">
    <source>
        <dbReference type="Proteomes" id="UP000324222"/>
    </source>
</evidence>
<gene>
    <name evidence="1" type="ORF">E2C01_058428</name>
</gene>
<sequence>MYRRRSQGLLDASMRPASFPLHRTRVHGRSGAAPHCSAWPGARRSALTSHDFLRCRQRQSYLTEGTADLARDQNHRCTRRR</sequence>
<keyword evidence="2" id="KW-1185">Reference proteome</keyword>
<proteinExistence type="predicted"/>
<accession>A0A5B7H4N8</accession>
<reference evidence="1 2" key="1">
    <citation type="submission" date="2019-05" db="EMBL/GenBank/DDBJ databases">
        <title>Another draft genome of Portunus trituberculatus and its Hox gene families provides insights of decapod evolution.</title>
        <authorList>
            <person name="Jeong J.-H."/>
            <person name="Song I."/>
            <person name="Kim S."/>
            <person name="Choi T."/>
            <person name="Kim D."/>
            <person name="Ryu S."/>
            <person name="Kim W."/>
        </authorList>
    </citation>
    <scope>NUCLEOTIDE SEQUENCE [LARGE SCALE GENOMIC DNA]</scope>
    <source>
        <tissue evidence="1">Muscle</tissue>
    </source>
</reference>
<evidence type="ECO:0000313" key="1">
    <source>
        <dbReference type="EMBL" id="MPC64317.1"/>
    </source>
</evidence>
<comment type="caution">
    <text evidence="1">The sequence shown here is derived from an EMBL/GenBank/DDBJ whole genome shotgun (WGS) entry which is preliminary data.</text>
</comment>
<dbReference type="AlphaFoldDB" id="A0A5B7H4N8"/>
<dbReference type="EMBL" id="VSRR010021915">
    <property type="protein sequence ID" value="MPC64317.1"/>
    <property type="molecule type" value="Genomic_DNA"/>
</dbReference>
<organism evidence="1 2">
    <name type="scientific">Portunus trituberculatus</name>
    <name type="common">Swimming crab</name>
    <name type="synonym">Neptunus trituberculatus</name>
    <dbReference type="NCBI Taxonomy" id="210409"/>
    <lineage>
        <taxon>Eukaryota</taxon>
        <taxon>Metazoa</taxon>
        <taxon>Ecdysozoa</taxon>
        <taxon>Arthropoda</taxon>
        <taxon>Crustacea</taxon>
        <taxon>Multicrustacea</taxon>
        <taxon>Malacostraca</taxon>
        <taxon>Eumalacostraca</taxon>
        <taxon>Eucarida</taxon>
        <taxon>Decapoda</taxon>
        <taxon>Pleocyemata</taxon>
        <taxon>Brachyura</taxon>
        <taxon>Eubrachyura</taxon>
        <taxon>Portunoidea</taxon>
        <taxon>Portunidae</taxon>
        <taxon>Portuninae</taxon>
        <taxon>Portunus</taxon>
    </lineage>
</organism>
<name>A0A5B7H4N8_PORTR</name>
<dbReference type="Proteomes" id="UP000324222">
    <property type="component" value="Unassembled WGS sequence"/>
</dbReference>